<keyword evidence="2" id="KW-1185">Reference proteome</keyword>
<sequence length="243" mass="26838">MNCSIRNGKLVHSARFKPEAALVQAKTNWQAGIDPPSYQTTYSLSVAVLSPADYRPMPRLDKNRSHKEAIQGEYQVPAEEFYTTDYKAGYAGGGVPSTGFKRQRPLPGYDRLTASRTNYSLGTQPATSSTAAAEQFADPRTRTPVQQPCIGPADACLGSSYHIITGESWDAREQRLRCMGPRHTLNQEERCKLHPTDSWGGDLYGTHVDIVTGKRVANPIRPPAPTVETLLRPDALGLRTRPW</sequence>
<reference evidence="1" key="1">
    <citation type="submission" date="2021-02" db="EMBL/GenBank/DDBJ databases">
        <title>First Annotated Genome of the Yellow-green Alga Tribonema minus.</title>
        <authorList>
            <person name="Mahan K.M."/>
        </authorList>
    </citation>
    <scope>NUCLEOTIDE SEQUENCE</scope>
    <source>
        <strain evidence="1">UTEX B ZZ1240</strain>
    </source>
</reference>
<dbReference type="Proteomes" id="UP000664859">
    <property type="component" value="Unassembled WGS sequence"/>
</dbReference>
<name>A0A835YXM3_9STRA</name>
<dbReference type="EMBL" id="JAFCMP010000235">
    <property type="protein sequence ID" value="KAG5182593.1"/>
    <property type="molecule type" value="Genomic_DNA"/>
</dbReference>
<comment type="caution">
    <text evidence="1">The sequence shown here is derived from an EMBL/GenBank/DDBJ whole genome shotgun (WGS) entry which is preliminary data.</text>
</comment>
<organism evidence="1 2">
    <name type="scientific">Tribonema minus</name>
    <dbReference type="NCBI Taxonomy" id="303371"/>
    <lineage>
        <taxon>Eukaryota</taxon>
        <taxon>Sar</taxon>
        <taxon>Stramenopiles</taxon>
        <taxon>Ochrophyta</taxon>
        <taxon>PX clade</taxon>
        <taxon>Xanthophyceae</taxon>
        <taxon>Tribonematales</taxon>
        <taxon>Tribonemataceae</taxon>
        <taxon>Tribonema</taxon>
    </lineage>
</organism>
<proteinExistence type="predicted"/>
<protein>
    <submittedName>
        <fullName evidence="1">Uncharacterized protein</fullName>
    </submittedName>
</protein>
<evidence type="ECO:0000313" key="1">
    <source>
        <dbReference type="EMBL" id="KAG5182593.1"/>
    </source>
</evidence>
<accession>A0A835YXM3</accession>
<gene>
    <name evidence="1" type="ORF">JKP88DRAFT_318558</name>
</gene>
<dbReference type="AlphaFoldDB" id="A0A835YXM3"/>
<evidence type="ECO:0000313" key="2">
    <source>
        <dbReference type="Proteomes" id="UP000664859"/>
    </source>
</evidence>